<dbReference type="Proteomes" id="UP000639772">
    <property type="component" value="Unassembled WGS sequence"/>
</dbReference>
<keyword evidence="4" id="KW-0732">Signal</keyword>
<reference evidence="5 6" key="1">
    <citation type="journal article" date="2020" name="Nat. Food">
        <title>A phased Vanilla planifolia genome enables genetic improvement of flavour and production.</title>
        <authorList>
            <person name="Hasing T."/>
            <person name="Tang H."/>
            <person name="Brym M."/>
            <person name="Khazi F."/>
            <person name="Huang T."/>
            <person name="Chambers A.H."/>
        </authorList>
    </citation>
    <scope>NUCLEOTIDE SEQUENCE [LARGE SCALE GENOMIC DNA]</scope>
    <source>
        <tissue evidence="5">Leaf</tissue>
    </source>
</reference>
<name>A0A835QJI2_VANPL</name>
<evidence type="ECO:0000313" key="5">
    <source>
        <dbReference type="EMBL" id="KAG0471615.1"/>
    </source>
</evidence>
<evidence type="ECO:0000313" key="6">
    <source>
        <dbReference type="Proteomes" id="UP000639772"/>
    </source>
</evidence>
<comment type="similarity">
    <text evidence="1">Belongs to the PPR family. P subfamily.</text>
</comment>
<evidence type="ECO:0008006" key="7">
    <source>
        <dbReference type="Google" id="ProtNLM"/>
    </source>
</evidence>
<gene>
    <name evidence="5" type="ORF">HPP92_016161</name>
</gene>
<keyword evidence="2" id="KW-0677">Repeat</keyword>
<dbReference type="AlphaFoldDB" id="A0A835QJI2"/>
<dbReference type="NCBIfam" id="TIGR00756">
    <property type="entry name" value="PPR"/>
    <property type="match status" value="1"/>
</dbReference>
<feature type="chain" id="PRO_5032411072" description="Pentatricopeptide repeat-containing protein" evidence="4">
    <location>
        <begin position="18"/>
        <end position="421"/>
    </location>
</feature>
<dbReference type="Gene3D" id="1.25.40.10">
    <property type="entry name" value="Tetratricopeptide repeat domain"/>
    <property type="match status" value="2"/>
</dbReference>
<dbReference type="GO" id="GO:0003729">
    <property type="term" value="F:mRNA binding"/>
    <property type="evidence" value="ECO:0007669"/>
    <property type="project" value="UniProtKB-ARBA"/>
</dbReference>
<feature type="signal peptide" evidence="4">
    <location>
        <begin position="1"/>
        <end position="17"/>
    </location>
</feature>
<dbReference type="InterPro" id="IPR002885">
    <property type="entry name" value="PPR_rpt"/>
</dbReference>
<evidence type="ECO:0000256" key="4">
    <source>
        <dbReference type="SAM" id="SignalP"/>
    </source>
</evidence>
<dbReference type="EMBL" id="JADCNM010000008">
    <property type="protein sequence ID" value="KAG0471615.1"/>
    <property type="molecule type" value="Genomic_DNA"/>
</dbReference>
<dbReference type="PANTHER" id="PTHR45717">
    <property type="entry name" value="OS12G0527900 PROTEIN"/>
    <property type="match status" value="1"/>
</dbReference>
<accession>A0A835QJI2</accession>
<dbReference type="PROSITE" id="PS51375">
    <property type="entry name" value="PPR"/>
    <property type="match status" value="2"/>
</dbReference>
<dbReference type="GO" id="GO:0005739">
    <property type="term" value="C:mitochondrion"/>
    <property type="evidence" value="ECO:0007669"/>
    <property type="project" value="TreeGrafter"/>
</dbReference>
<comment type="caution">
    <text evidence="5">The sequence shown here is derived from an EMBL/GenBank/DDBJ whole genome shotgun (WGS) entry which is preliminary data.</text>
</comment>
<protein>
    <recommendedName>
        <fullName evidence="7">Pentatricopeptide repeat-containing protein</fullName>
    </recommendedName>
</protein>
<dbReference type="OrthoDB" id="185373at2759"/>
<sequence>MASASLFAVLMRRCLQAVPGSLSCIEQPYGLIYIYRGVSSSTAPANDRVGFAKEDEEPSSLPEAAPDDLRGRIFRIRFPKRSATAVIEKWVAEGRNTTVAELRQIAKDLRRSQRYKHALELTEWMRSHLKAELLDGDHAMRIDLITKVFGVSSAEEFFEGLPSTVKSCEVYTALLHSYAGAKLVDKAESLFEKMKNSNLSVSILAYNEMMTLYTSIGQLDKVHVVVDEIKKRKVLPDIYTYNQWVSASAATLDIKGVRKILDEIASDSRSINGLTMYMKLAEIYISVGNFISWDNSLIETDKITQREWITYDFLILLHACLGNIEKVNEMWKAFHRTSQKMISRNYVCILSAYLVTGKSKEADQVISEWKESKVLDFDISACKRLFDAFVKVGLFDEADTLRELLLKKNCAIPDSFLKLPI</sequence>
<evidence type="ECO:0000256" key="2">
    <source>
        <dbReference type="ARBA" id="ARBA00022737"/>
    </source>
</evidence>
<dbReference type="PANTHER" id="PTHR45717:SF4">
    <property type="entry name" value="OS04G0450200 PROTEIN"/>
    <property type="match status" value="1"/>
</dbReference>
<proteinExistence type="inferred from homology"/>
<evidence type="ECO:0000256" key="1">
    <source>
        <dbReference type="ARBA" id="ARBA00007626"/>
    </source>
</evidence>
<dbReference type="Pfam" id="PF13812">
    <property type="entry name" value="PPR_3"/>
    <property type="match status" value="1"/>
</dbReference>
<feature type="repeat" description="PPR" evidence="3">
    <location>
        <begin position="167"/>
        <end position="201"/>
    </location>
</feature>
<feature type="repeat" description="PPR" evidence="3">
    <location>
        <begin position="202"/>
        <end position="236"/>
    </location>
</feature>
<dbReference type="Pfam" id="PF01535">
    <property type="entry name" value="PPR"/>
    <property type="match status" value="2"/>
</dbReference>
<dbReference type="InterPro" id="IPR011990">
    <property type="entry name" value="TPR-like_helical_dom_sf"/>
</dbReference>
<evidence type="ECO:0000256" key="3">
    <source>
        <dbReference type="PROSITE-ProRule" id="PRU00708"/>
    </source>
</evidence>
<organism evidence="5 6">
    <name type="scientific">Vanilla planifolia</name>
    <name type="common">Vanilla</name>
    <dbReference type="NCBI Taxonomy" id="51239"/>
    <lineage>
        <taxon>Eukaryota</taxon>
        <taxon>Viridiplantae</taxon>
        <taxon>Streptophyta</taxon>
        <taxon>Embryophyta</taxon>
        <taxon>Tracheophyta</taxon>
        <taxon>Spermatophyta</taxon>
        <taxon>Magnoliopsida</taxon>
        <taxon>Liliopsida</taxon>
        <taxon>Asparagales</taxon>
        <taxon>Orchidaceae</taxon>
        <taxon>Vanilloideae</taxon>
        <taxon>Vanilleae</taxon>
        <taxon>Vanilla</taxon>
    </lineage>
</organism>